<dbReference type="Proteomes" id="UP001601288">
    <property type="component" value="Unassembled WGS sequence"/>
</dbReference>
<evidence type="ECO:0000313" key="3">
    <source>
        <dbReference type="Proteomes" id="UP001601288"/>
    </source>
</evidence>
<proteinExistence type="predicted"/>
<dbReference type="Gene3D" id="3.40.50.720">
    <property type="entry name" value="NAD(P)-binding Rossmann-like Domain"/>
    <property type="match status" value="1"/>
</dbReference>
<evidence type="ECO:0000313" key="2">
    <source>
        <dbReference type="EMBL" id="MFE9227095.1"/>
    </source>
</evidence>
<name>A0ABW6LF70_9ACTN</name>
<dbReference type="InterPro" id="IPR036291">
    <property type="entry name" value="NAD(P)-bd_dom_sf"/>
</dbReference>
<keyword evidence="3" id="KW-1185">Reference proteome</keyword>
<feature type="region of interest" description="Disordered" evidence="1">
    <location>
        <begin position="1"/>
        <end position="20"/>
    </location>
</feature>
<protein>
    <submittedName>
        <fullName evidence="2">SDR family oxidoreductase</fullName>
    </submittedName>
</protein>
<dbReference type="Pfam" id="PF13561">
    <property type="entry name" value="adh_short_C2"/>
    <property type="match status" value="1"/>
</dbReference>
<dbReference type="InterPro" id="IPR002347">
    <property type="entry name" value="SDR_fam"/>
</dbReference>
<comment type="caution">
    <text evidence="2">The sequence shown here is derived from an EMBL/GenBank/DDBJ whole genome shotgun (WGS) entry which is preliminary data.</text>
</comment>
<dbReference type="EMBL" id="JBIAFP010000012">
    <property type="protein sequence ID" value="MFE9227095.1"/>
    <property type="molecule type" value="Genomic_DNA"/>
</dbReference>
<reference evidence="2 3" key="1">
    <citation type="submission" date="2024-10" db="EMBL/GenBank/DDBJ databases">
        <title>The Natural Products Discovery Center: Release of the First 8490 Sequenced Strains for Exploring Actinobacteria Biosynthetic Diversity.</title>
        <authorList>
            <person name="Kalkreuter E."/>
            <person name="Kautsar S.A."/>
            <person name="Yang D."/>
            <person name="Bader C.D."/>
            <person name="Teijaro C.N."/>
            <person name="Fluegel L."/>
            <person name="Davis C.M."/>
            <person name="Simpson J.R."/>
            <person name="Lauterbach L."/>
            <person name="Steele A.D."/>
            <person name="Gui C."/>
            <person name="Meng S."/>
            <person name="Li G."/>
            <person name="Viehrig K."/>
            <person name="Ye F."/>
            <person name="Su P."/>
            <person name="Kiefer A.F."/>
            <person name="Nichols A."/>
            <person name="Cepeda A.J."/>
            <person name="Yan W."/>
            <person name="Fan B."/>
            <person name="Jiang Y."/>
            <person name="Adhikari A."/>
            <person name="Zheng C.-J."/>
            <person name="Schuster L."/>
            <person name="Cowan T.M."/>
            <person name="Smanski M.J."/>
            <person name="Chevrette M.G."/>
            <person name="De Carvalho L.P.S."/>
            <person name="Shen B."/>
        </authorList>
    </citation>
    <scope>NUCLEOTIDE SEQUENCE [LARGE SCALE GENOMIC DNA]</scope>
    <source>
        <strain evidence="2 3">NPDC007066</strain>
    </source>
</reference>
<gene>
    <name evidence="2" type="ORF">ACFYM3_21130</name>
</gene>
<accession>A0ABW6LF70</accession>
<sequence length="59" mass="6300">MDREAPARRAPRSPSSTRIRLGRQGTAWEVADAVTCLLSDRASYITGQSLVVDGGLNAV</sequence>
<evidence type="ECO:0000256" key="1">
    <source>
        <dbReference type="SAM" id="MobiDB-lite"/>
    </source>
</evidence>
<organism evidence="2 3">
    <name type="scientific">Streptomyces massasporeus</name>
    <dbReference type="NCBI Taxonomy" id="67324"/>
    <lineage>
        <taxon>Bacteria</taxon>
        <taxon>Bacillati</taxon>
        <taxon>Actinomycetota</taxon>
        <taxon>Actinomycetes</taxon>
        <taxon>Kitasatosporales</taxon>
        <taxon>Streptomycetaceae</taxon>
        <taxon>Streptomyces</taxon>
    </lineage>
</organism>
<dbReference type="SUPFAM" id="SSF51735">
    <property type="entry name" value="NAD(P)-binding Rossmann-fold domains"/>
    <property type="match status" value="1"/>
</dbReference>
<dbReference type="RefSeq" id="WP_358289569.1">
    <property type="nucleotide sequence ID" value="NZ_JBEYGJ010000039.1"/>
</dbReference>